<evidence type="ECO:0000313" key="12">
    <source>
        <dbReference type="Proteomes" id="UP001148614"/>
    </source>
</evidence>
<feature type="transmembrane region" description="Helical" evidence="9">
    <location>
        <begin position="143"/>
        <end position="161"/>
    </location>
</feature>
<dbReference type="PROSITE" id="PS50850">
    <property type="entry name" value="MFS"/>
    <property type="match status" value="1"/>
</dbReference>
<dbReference type="GO" id="GO:0005886">
    <property type="term" value="C:plasma membrane"/>
    <property type="evidence" value="ECO:0007669"/>
    <property type="project" value="UniProtKB-SubCell"/>
</dbReference>
<evidence type="ECO:0000256" key="9">
    <source>
        <dbReference type="SAM" id="Phobius"/>
    </source>
</evidence>
<accession>A0A9W8TI06</accession>
<dbReference type="AlphaFoldDB" id="A0A9W8TI06"/>
<comment type="similarity">
    <text evidence="7">Belongs to the major facilitator superfamily. DHA1 family. Polyamines/proton antiporter (TC 2.A.1.2.16) subfamily.</text>
</comment>
<evidence type="ECO:0000256" key="2">
    <source>
        <dbReference type="ARBA" id="ARBA00022448"/>
    </source>
</evidence>
<feature type="transmembrane region" description="Helical" evidence="9">
    <location>
        <begin position="113"/>
        <end position="131"/>
    </location>
</feature>
<dbReference type="Pfam" id="PF07690">
    <property type="entry name" value="MFS_1"/>
    <property type="match status" value="1"/>
</dbReference>
<dbReference type="InterPro" id="IPR020846">
    <property type="entry name" value="MFS_dom"/>
</dbReference>
<feature type="region of interest" description="Disordered" evidence="8">
    <location>
        <begin position="1"/>
        <end position="21"/>
    </location>
</feature>
<feature type="domain" description="Major facilitator superfamily (MFS) profile" evidence="10">
    <location>
        <begin position="78"/>
        <end position="222"/>
    </location>
</feature>
<gene>
    <name evidence="11" type="ORF">NPX13_g8871</name>
</gene>
<organism evidence="11 12">
    <name type="scientific">Xylaria arbuscula</name>
    <dbReference type="NCBI Taxonomy" id="114810"/>
    <lineage>
        <taxon>Eukaryota</taxon>
        <taxon>Fungi</taxon>
        <taxon>Dikarya</taxon>
        <taxon>Ascomycota</taxon>
        <taxon>Pezizomycotina</taxon>
        <taxon>Sordariomycetes</taxon>
        <taxon>Xylariomycetidae</taxon>
        <taxon>Xylariales</taxon>
        <taxon>Xylariaceae</taxon>
        <taxon>Xylaria</taxon>
    </lineage>
</organism>
<keyword evidence="2" id="KW-0813">Transport</keyword>
<evidence type="ECO:0000256" key="4">
    <source>
        <dbReference type="ARBA" id="ARBA00022692"/>
    </source>
</evidence>
<dbReference type="Proteomes" id="UP001148614">
    <property type="component" value="Unassembled WGS sequence"/>
</dbReference>
<proteinExistence type="inferred from homology"/>
<dbReference type="VEuPathDB" id="FungiDB:F4678DRAFT_473215"/>
<sequence length="222" mass="23769">MATPVPEATMGEKGSGPPRAPASISNWKLLTSQENITPEILSHTYAGSGTQEDPYLVKWLDSDPIDPISYPKWRKWCITLIMAWSTLAITFASSSLGSADPQLEAHFGASRTLVTADVSLFVLAFAIGVAIWGPCSELYGRQYVFAATFFGTTVFSGATIASNSIGTLLVLRFITALLGSSVITNAAGVIGDVWLPHERGLGTFSSAHQFDAIEPRLERQGS</sequence>
<dbReference type="SUPFAM" id="SSF103473">
    <property type="entry name" value="MFS general substrate transporter"/>
    <property type="match status" value="1"/>
</dbReference>
<evidence type="ECO:0000256" key="7">
    <source>
        <dbReference type="ARBA" id="ARBA00038459"/>
    </source>
</evidence>
<evidence type="ECO:0000256" key="5">
    <source>
        <dbReference type="ARBA" id="ARBA00022989"/>
    </source>
</evidence>
<comment type="subcellular location">
    <subcellularLocation>
        <location evidence="1">Cell membrane</location>
        <topology evidence="1">Multi-pass membrane protein</topology>
    </subcellularLocation>
</comment>
<keyword evidence="5 9" id="KW-1133">Transmembrane helix</keyword>
<name>A0A9W8TI06_9PEZI</name>
<evidence type="ECO:0000256" key="6">
    <source>
        <dbReference type="ARBA" id="ARBA00023136"/>
    </source>
</evidence>
<keyword evidence="3" id="KW-1003">Cell membrane</keyword>
<reference evidence="11" key="1">
    <citation type="submission" date="2022-07" db="EMBL/GenBank/DDBJ databases">
        <title>Genome Sequence of Xylaria arbuscula.</title>
        <authorList>
            <person name="Buettner E."/>
        </authorList>
    </citation>
    <scope>NUCLEOTIDE SEQUENCE</scope>
    <source>
        <strain evidence="11">VT107</strain>
    </source>
</reference>
<dbReference type="PANTHER" id="PTHR23502">
    <property type="entry name" value="MAJOR FACILITATOR SUPERFAMILY"/>
    <property type="match status" value="1"/>
</dbReference>
<comment type="caution">
    <text evidence="11">The sequence shown here is derived from an EMBL/GenBank/DDBJ whole genome shotgun (WGS) entry which is preliminary data.</text>
</comment>
<keyword evidence="4 9" id="KW-0812">Transmembrane</keyword>
<keyword evidence="6 9" id="KW-0472">Membrane</keyword>
<evidence type="ECO:0000259" key="10">
    <source>
        <dbReference type="PROSITE" id="PS50850"/>
    </source>
</evidence>
<feature type="transmembrane region" description="Helical" evidence="9">
    <location>
        <begin position="76"/>
        <end position="93"/>
    </location>
</feature>
<dbReference type="InterPro" id="IPR036259">
    <property type="entry name" value="MFS_trans_sf"/>
</dbReference>
<keyword evidence="12" id="KW-1185">Reference proteome</keyword>
<evidence type="ECO:0000256" key="3">
    <source>
        <dbReference type="ARBA" id="ARBA00022475"/>
    </source>
</evidence>
<protein>
    <recommendedName>
        <fullName evidence="10">Major facilitator superfamily (MFS) profile domain-containing protein</fullName>
    </recommendedName>
</protein>
<evidence type="ECO:0000256" key="8">
    <source>
        <dbReference type="SAM" id="MobiDB-lite"/>
    </source>
</evidence>
<dbReference type="PANTHER" id="PTHR23502:SF186">
    <property type="entry name" value="MAJOR FACILITATOR SUPERFAMILY (MFS) PROFILE DOMAIN-CONTAINING PROTEIN"/>
    <property type="match status" value="1"/>
</dbReference>
<dbReference type="InterPro" id="IPR011701">
    <property type="entry name" value="MFS"/>
</dbReference>
<dbReference type="EMBL" id="JANPWZ010002039">
    <property type="protein sequence ID" value="KAJ3561620.1"/>
    <property type="molecule type" value="Genomic_DNA"/>
</dbReference>
<dbReference type="GO" id="GO:0022857">
    <property type="term" value="F:transmembrane transporter activity"/>
    <property type="evidence" value="ECO:0007669"/>
    <property type="project" value="InterPro"/>
</dbReference>
<feature type="transmembrane region" description="Helical" evidence="9">
    <location>
        <begin position="173"/>
        <end position="195"/>
    </location>
</feature>
<evidence type="ECO:0000256" key="1">
    <source>
        <dbReference type="ARBA" id="ARBA00004651"/>
    </source>
</evidence>
<dbReference type="Gene3D" id="1.20.1250.20">
    <property type="entry name" value="MFS general substrate transporter like domains"/>
    <property type="match status" value="1"/>
</dbReference>
<evidence type="ECO:0000313" key="11">
    <source>
        <dbReference type="EMBL" id="KAJ3561620.1"/>
    </source>
</evidence>